<feature type="transmembrane region" description="Helical" evidence="1">
    <location>
        <begin position="267"/>
        <end position="295"/>
    </location>
</feature>
<evidence type="ECO:0000313" key="2">
    <source>
        <dbReference type="EMBL" id="GAK36319.1"/>
    </source>
</evidence>
<dbReference type="STRING" id="1121097.GCA_000428125_00789"/>
<dbReference type="EMBL" id="BAJS01000006">
    <property type="protein sequence ID" value="GAK36319.1"/>
    <property type="molecule type" value="Genomic_DNA"/>
</dbReference>
<comment type="caution">
    <text evidence="2">The sequence shown here is derived from an EMBL/GenBank/DDBJ whole genome shotgun (WGS) entry which is preliminary data.</text>
</comment>
<name>A0A069D7X8_9BACE</name>
<keyword evidence="3" id="KW-1185">Reference proteome</keyword>
<protein>
    <recommendedName>
        <fullName evidence="4">DUF3667 domain-containing protein</fullName>
    </recommendedName>
</protein>
<sequence length="296" mass="34647">MNTQRIKAYIRLITCRIKEGKKIPVYHQEGITICGNCQTNFSGNYCFNCGQHKDVPRFSYKWIAKNMIGGWINIDSGFFFTIKELFIRPGYMINDYITGKRIRYFRPLQMLFVLGAVYVLLSQALYSSAESIINNDKENQELVVELGKINVGKWITENEFIKSVYKLLDSWFSSNRALGVIWMLPVSALAMKIAFRKGARKLNLNLVEYFLVRTYAACQIFIVSILLLPLSKDPEDSLPWWLYFIFSFWINLQLFNDKIKTTFFRTVLMYVYLILILILLALFLASILVFILWIFN</sequence>
<keyword evidence="1" id="KW-0472">Membrane</keyword>
<dbReference type="Proteomes" id="UP000027601">
    <property type="component" value="Unassembled WGS sequence"/>
</dbReference>
<organism evidence="2 3">
    <name type="scientific">Bacteroides graminisolvens DSM 19988 = JCM 15093</name>
    <dbReference type="NCBI Taxonomy" id="1121097"/>
    <lineage>
        <taxon>Bacteria</taxon>
        <taxon>Pseudomonadati</taxon>
        <taxon>Bacteroidota</taxon>
        <taxon>Bacteroidia</taxon>
        <taxon>Bacteroidales</taxon>
        <taxon>Bacteroidaceae</taxon>
        <taxon>Bacteroides</taxon>
    </lineage>
</organism>
<proteinExistence type="predicted"/>
<dbReference type="RefSeq" id="WP_034781402.1">
    <property type="nucleotide sequence ID" value="NZ_ATZI01000001.1"/>
</dbReference>
<feature type="transmembrane region" description="Helical" evidence="1">
    <location>
        <begin position="207"/>
        <end position="228"/>
    </location>
</feature>
<accession>A0A069D7X8</accession>
<dbReference type="OrthoDB" id="1315649at2"/>
<gene>
    <name evidence="2" type="ORF">JCM15093_1476</name>
</gene>
<keyword evidence="1" id="KW-1133">Transmembrane helix</keyword>
<evidence type="ECO:0000313" key="3">
    <source>
        <dbReference type="Proteomes" id="UP000027601"/>
    </source>
</evidence>
<evidence type="ECO:0008006" key="4">
    <source>
        <dbReference type="Google" id="ProtNLM"/>
    </source>
</evidence>
<dbReference type="eggNOG" id="COG0546">
    <property type="taxonomic scope" value="Bacteria"/>
</dbReference>
<dbReference type="Pfam" id="PF12412">
    <property type="entry name" value="DUF3667"/>
    <property type="match status" value="1"/>
</dbReference>
<feature type="transmembrane region" description="Helical" evidence="1">
    <location>
        <begin position="108"/>
        <end position="126"/>
    </location>
</feature>
<dbReference type="AlphaFoldDB" id="A0A069D7X8"/>
<reference evidence="2 3" key="1">
    <citation type="journal article" date="2015" name="Microbes Environ.">
        <title>Distribution and evolution of nitrogen fixation genes in the phylum bacteroidetes.</title>
        <authorList>
            <person name="Inoue J."/>
            <person name="Oshima K."/>
            <person name="Suda W."/>
            <person name="Sakamoto M."/>
            <person name="Iino T."/>
            <person name="Noda S."/>
            <person name="Hongoh Y."/>
            <person name="Hattori M."/>
            <person name="Ohkuma M."/>
        </authorList>
    </citation>
    <scope>NUCLEOTIDE SEQUENCE [LARGE SCALE GENOMIC DNA]</scope>
    <source>
        <strain evidence="2 3">JCM 15093</strain>
    </source>
</reference>
<evidence type="ECO:0000256" key="1">
    <source>
        <dbReference type="SAM" id="Phobius"/>
    </source>
</evidence>
<dbReference type="InterPro" id="IPR022134">
    <property type="entry name" value="DUF3667"/>
</dbReference>
<feature type="transmembrane region" description="Helical" evidence="1">
    <location>
        <begin position="177"/>
        <end position="195"/>
    </location>
</feature>
<feature type="transmembrane region" description="Helical" evidence="1">
    <location>
        <begin position="240"/>
        <end position="255"/>
    </location>
</feature>
<keyword evidence="1" id="KW-0812">Transmembrane</keyword>